<reference evidence="3" key="1">
    <citation type="journal article" date="2020" name="mSystems">
        <title>Genome- and Community-Level Interaction Insights into Carbon Utilization and Element Cycling Functions of Hydrothermarchaeota in Hydrothermal Sediment.</title>
        <authorList>
            <person name="Zhou Z."/>
            <person name="Liu Y."/>
            <person name="Xu W."/>
            <person name="Pan J."/>
            <person name="Luo Z.H."/>
            <person name="Li M."/>
        </authorList>
    </citation>
    <scope>NUCLEOTIDE SEQUENCE [LARGE SCALE GENOMIC DNA]</scope>
    <source>
        <strain evidence="3">SpSt-855</strain>
    </source>
</reference>
<evidence type="ECO:0000256" key="1">
    <source>
        <dbReference type="ARBA" id="ARBA00022729"/>
    </source>
</evidence>
<name>A0A7V5CU70_9BACT</name>
<organism evidence="3">
    <name type="scientific">Acidobacterium capsulatum</name>
    <dbReference type="NCBI Taxonomy" id="33075"/>
    <lineage>
        <taxon>Bacteria</taxon>
        <taxon>Pseudomonadati</taxon>
        <taxon>Acidobacteriota</taxon>
        <taxon>Terriglobia</taxon>
        <taxon>Terriglobales</taxon>
        <taxon>Acidobacteriaceae</taxon>
        <taxon>Acidobacterium</taxon>
    </lineage>
</organism>
<evidence type="ECO:0000259" key="2">
    <source>
        <dbReference type="Pfam" id="PF13505"/>
    </source>
</evidence>
<gene>
    <name evidence="3" type="ORF">ENW50_09150</name>
</gene>
<feature type="domain" description="Outer membrane protein beta-barrel" evidence="2">
    <location>
        <begin position="28"/>
        <end position="201"/>
    </location>
</feature>
<proteinExistence type="predicted"/>
<dbReference type="SUPFAM" id="SSF56925">
    <property type="entry name" value="OMPA-like"/>
    <property type="match status" value="1"/>
</dbReference>
<keyword evidence="1" id="KW-0732">Signal</keyword>
<protein>
    <submittedName>
        <fullName evidence="3">Porin family protein</fullName>
    </submittedName>
</protein>
<comment type="caution">
    <text evidence="3">The sequence shown here is derived from an EMBL/GenBank/DDBJ whole genome shotgun (WGS) entry which is preliminary data.</text>
</comment>
<dbReference type="InterPro" id="IPR027385">
    <property type="entry name" value="Beta-barrel_OMP"/>
</dbReference>
<dbReference type="Gene3D" id="2.40.160.20">
    <property type="match status" value="1"/>
</dbReference>
<dbReference type="Pfam" id="PF13505">
    <property type="entry name" value="OMP_b-brl"/>
    <property type="match status" value="1"/>
</dbReference>
<dbReference type="EMBL" id="DTKL01000059">
    <property type="protein sequence ID" value="HGY94830.1"/>
    <property type="molecule type" value="Genomic_DNA"/>
</dbReference>
<accession>A0A7V5CU70</accession>
<dbReference type="AlphaFoldDB" id="A0A7V5CU70"/>
<evidence type="ECO:0000313" key="3">
    <source>
        <dbReference type="EMBL" id="HGY94830.1"/>
    </source>
</evidence>
<sequence length="203" mass="22247">MPGLPKRMRTPLRGSAKRMMNKFPLVGLMLALLTLPTLAQVRPDAYRVGHKINIGGEYALFNSDYFAGNHSLNKSAFALYGNYSILNGRWPVAGEINFSKMVGSEPGNGSEYSLLVGPTIGRNFGRLEPFAKVGLGIGHFSFTGAPPQQLGTHLAIGFGGGLEYHLTRRITLRPLDYTYERWNFSPNALSPSVLGFGASYRIH</sequence>
<dbReference type="InterPro" id="IPR011250">
    <property type="entry name" value="OMP/PagP_B-barrel"/>
</dbReference>